<dbReference type="PANTHER" id="PTHR10520:SF12">
    <property type="entry name" value="TRIFUNCTIONAL PURINE BIOSYNTHETIC PROTEIN ADENOSINE-3"/>
    <property type="match status" value="1"/>
</dbReference>
<dbReference type="EMBL" id="JACASV010000023">
    <property type="protein sequence ID" value="NWJ43400.1"/>
    <property type="molecule type" value="Genomic_DNA"/>
</dbReference>
<evidence type="ECO:0000313" key="8">
    <source>
        <dbReference type="EMBL" id="NWJ43400.1"/>
    </source>
</evidence>
<evidence type="ECO:0000256" key="2">
    <source>
        <dbReference type="ARBA" id="ARBA00013047"/>
    </source>
</evidence>
<feature type="domain" description="PurM-like N-terminal" evidence="6">
    <location>
        <begin position="24"/>
        <end position="135"/>
    </location>
</feature>
<evidence type="ECO:0000259" key="6">
    <source>
        <dbReference type="Pfam" id="PF00586"/>
    </source>
</evidence>
<comment type="caution">
    <text evidence="8">The sequence shown here is derived from an EMBL/GenBank/DDBJ whole genome shotgun (WGS) entry which is preliminary data.</text>
</comment>
<protein>
    <recommendedName>
        <fullName evidence="2">phosphoribosylformylglycinamidine cyclo-ligase</fullName>
        <ecNumber evidence="2">6.3.3.1</ecNumber>
    </recommendedName>
</protein>
<gene>
    <name evidence="8" type="primary">purM</name>
    <name evidence="8" type="ORF">HX837_04225</name>
</gene>
<dbReference type="AlphaFoldDB" id="A0A7K4MP92"/>
<sequence>MVDDQKLIKGISKYSDQIGGFAGKHGNLIASCDGVGTKILLAQLAKKKFNRSLKTIGIDCVAMVVNDLLCSGGEPLFFLDYFCSAKINEEDFNEVLEGIYVGCQLTGMELIGGETAELPNIIEKNTFDVCGFGVGLKNDELPKSNMKVGDKIVGLPSSGFHSNGYTLLRKHVWSRMEKDFIYKLLEPTIIYKDEVNALKKEGIEIKGLAHITGGGFNNVNRILPDNLYANIRLYDQNETMFFRHEKLFQWIQKEANLTKKEMMATFNCGVGMVVIVPDDSNWLHLSHVLKDHLILGELEMVDI</sequence>
<reference evidence="8 9" key="1">
    <citation type="journal article" date="2019" name="Environ. Microbiol.">
        <title>Genomics insights into ecotype formation of ammonia-oxidizing archaea in the deep ocean.</title>
        <authorList>
            <person name="Wang Y."/>
            <person name="Huang J.M."/>
            <person name="Cui G.J."/>
            <person name="Nunoura T."/>
            <person name="Takaki Y."/>
            <person name="Li W.L."/>
            <person name="Li J."/>
            <person name="Gao Z.M."/>
            <person name="Takai K."/>
            <person name="Zhang A.Q."/>
            <person name="Stepanauskas R."/>
        </authorList>
    </citation>
    <scope>NUCLEOTIDE SEQUENCE [LARGE SCALE GENOMIC DNA]</scope>
    <source>
        <strain evidence="8 9">L15b</strain>
    </source>
</reference>
<keyword evidence="4" id="KW-0547">Nucleotide-binding</keyword>
<keyword evidence="3 8" id="KW-0436">Ligase</keyword>
<dbReference type="GO" id="GO:0005829">
    <property type="term" value="C:cytosol"/>
    <property type="evidence" value="ECO:0007669"/>
    <property type="project" value="TreeGrafter"/>
</dbReference>
<dbReference type="PANTHER" id="PTHR10520">
    <property type="entry name" value="TRIFUNCTIONAL PURINE BIOSYNTHETIC PROTEIN ADENOSINE-3-RELATED"/>
    <property type="match status" value="1"/>
</dbReference>
<dbReference type="GO" id="GO:0004641">
    <property type="term" value="F:phosphoribosylformylglycinamidine cyclo-ligase activity"/>
    <property type="evidence" value="ECO:0007669"/>
    <property type="project" value="UniProtKB-EC"/>
</dbReference>
<accession>A0A7K4MP92</accession>
<dbReference type="Pfam" id="PF02769">
    <property type="entry name" value="AIRS_C"/>
    <property type="match status" value="1"/>
</dbReference>
<evidence type="ECO:0000256" key="3">
    <source>
        <dbReference type="ARBA" id="ARBA00022598"/>
    </source>
</evidence>
<evidence type="ECO:0000259" key="7">
    <source>
        <dbReference type="Pfam" id="PF02769"/>
    </source>
</evidence>
<dbReference type="SUPFAM" id="SSF55326">
    <property type="entry name" value="PurM N-terminal domain-like"/>
    <property type="match status" value="1"/>
</dbReference>
<dbReference type="Pfam" id="PF00586">
    <property type="entry name" value="AIRS"/>
    <property type="match status" value="1"/>
</dbReference>
<dbReference type="InterPro" id="IPR036921">
    <property type="entry name" value="PurM-like_N_sf"/>
</dbReference>
<dbReference type="UniPathway" id="UPA00074">
    <property type="reaction ID" value="UER00129"/>
</dbReference>
<comment type="pathway">
    <text evidence="1">Purine metabolism; IMP biosynthesis via de novo pathway; 5-amino-1-(5-phospho-D-ribosyl)imidazole from N(2)-formyl-N(1)-(5-phospho-D-ribosyl)glycinamide: step 2/2.</text>
</comment>
<feature type="domain" description="PurM-like C-terminal" evidence="7">
    <location>
        <begin position="147"/>
        <end position="282"/>
    </location>
</feature>
<dbReference type="InterPro" id="IPR004733">
    <property type="entry name" value="PurM_cligase"/>
</dbReference>
<proteinExistence type="predicted"/>
<dbReference type="Gene3D" id="3.30.1330.10">
    <property type="entry name" value="PurM-like, N-terminal domain"/>
    <property type="match status" value="1"/>
</dbReference>
<dbReference type="InterPro" id="IPR010918">
    <property type="entry name" value="PurM-like_C_dom"/>
</dbReference>
<evidence type="ECO:0000256" key="1">
    <source>
        <dbReference type="ARBA" id="ARBA00004686"/>
    </source>
</evidence>
<organism evidence="8 9">
    <name type="scientific">Marine Group I thaumarchaeote</name>
    <dbReference type="NCBI Taxonomy" id="2511932"/>
    <lineage>
        <taxon>Archaea</taxon>
        <taxon>Nitrososphaerota</taxon>
        <taxon>Marine Group I</taxon>
    </lineage>
</organism>
<evidence type="ECO:0000256" key="5">
    <source>
        <dbReference type="ARBA" id="ARBA00022840"/>
    </source>
</evidence>
<dbReference type="InterPro" id="IPR036676">
    <property type="entry name" value="PurM-like_C_sf"/>
</dbReference>
<dbReference type="GO" id="GO:0005524">
    <property type="term" value="F:ATP binding"/>
    <property type="evidence" value="ECO:0007669"/>
    <property type="project" value="UniProtKB-KW"/>
</dbReference>
<dbReference type="EC" id="6.3.3.1" evidence="2"/>
<dbReference type="GO" id="GO:0006189">
    <property type="term" value="P:'de novo' IMP biosynthetic process"/>
    <property type="evidence" value="ECO:0007669"/>
    <property type="project" value="UniProtKB-UniPathway"/>
</dbReference>
<dbReference type="NCBIfam" id="TIGR00878">
    <property type="entry name" value="purM"/>
    <property type="match status" value="1"/>
</dbReference>
<evidence type="ECO:0000256" key="4">
    <source>
        <dbReference type="ARBA" id="ARBA00022741"/>
    </source>
</evidence>
<dbReference type="InterPro" id="IPR016188">
    <property type="entry name" value="PurM-like_N"/>
</dbReference>
<dbReference type="CDD" id="cd02196">
    <property type="entry name" value="PurM"/>
    <property type="match status" value="1"/>
</dbReference>
<keyword evidence="5" id="KW-0067">ATP-binding</keyword>
<name>A0A7K4MP92_9ARCH</name>
<dbReference type="SUPFAM" id="SSF56042">
    <property type="entry name" value="PurM C-terminal domain-like"/>
    <property type="match status" value="1"/>
</dbReference>
<dbReference type="GO" id="GO:0046084">
    <property type="term" value="P:adenine biosynthetic process"/>
    <property type="evidence" value="ECO:0007669"/>
    <property type="project" value="TreeGrafter"/>
</dbReference>
<dbReference type="Gene3D" id="3.90.650.10">
    <property type="entry name" value="PurM-like C-terminal domain"/>
    <property type="match status" value="1"/>
</dbReference>
<dbReference type="Proteomes" id="UP000523105">
    <property type="component" value="Unassembled WGS sequence"/>
</dbReference>
<evidence type="ECO:0000313" key="9">
    <source>
        <dbReference type="Proteomes" id="UP000523105"/>
    </source>
</evidence>
<dbReference type="GO" id="GO:0004637">
    <property type="term" value="F:phosphoribosylamine-glycine ligase activity"/>
    <property type="evidence" value="ECO:0007669"/>
    <property type="project" value="TreeGrafter"/>
</dbReference>